<protein>
    <submittedName>
        <fullName evidence="1">Uncharacterized protein</fullName>
    </submittedName>
</protein>
<dbReference type="AlphaFoldDB" id="A0AAV7U4L6"/>
<keyword evidence="2" id="KW-1185">Reference proteome</keyword>
<name>A0AAV7U4L6_PLEWA</name>
<evidence type="ECO:0000313" key="1">
    <source>
        <dbReference type="EMBL" id="KAJ1183937.1"/>
    </source>
</evidence>
<reference evidence="1" key="1">
    <citation type="journal article" date="2022" name="bioRxiv">
        <title>Sequencing and chromosome-scale assembly of the giantPleurodeles waltlgenome.</title>
        <authorList>
            <person name="Brown T."/>
            <person name="Elewa A."/>
            <person name="Iarovenko S."/>
            <person name="Subramanian E."/>
            <person name="Araus A.J."/>
            <person name="Petzold A."/>
            <person name="Susuki M."/>
            <person name="Suzuki K.-i.T."/>
            <person name="Hayashi T."/>
            <person name="Toyoda A."/>
            <person name="Oliveira C."/>
            <person name="Osipova E."/>
            <person name="Leigh N.D."/>
            <person name="Simon A."/>
            <person name="Yun M.H."/>
        </authorList>
    </citation>
    <scope>NUCLEOTIDE SEQUENCE</scope>
    <source>
        <strain evidence="1">20211129_DDA</strain>
        <tissue evidence="1">Liver</tissue>
    </source>
</reference>
<dbReference type="EMBL" id="JANPWB010000005">
    <property type="protein sequence ID" value="KAJ1183937.1"/>
    <property type="molecule type" value="Genomic_DNA"/>
</dbReference>
<organism evidence="1 2">
    <name type="scientific">Pleurodeles waltl</name>
    <name type="common">Iberian ribbed newt</name>
    <dbReference type="NCBI Taxonomy" id="8319"/>
    <lineage>
        <taxon>Eukaryota</taxon>
        <taxon>Metazoa</taxon>
        <taxon>Chordata</taxon>
        <taxon>Craniata</taxon>
        <taxon>Vertebrata</taxon>
        <taxon>Euteleostomi</taxon>
        <taxon>Amphibia</taxon>
        <taxon>Batrachia</taxon>
        <taxon>Caudata</taxon>
        <taxon>Salamandroidea</taxon>
        <taxon>Salamandridae</taxon>
        <taxon>Pleurodelinae</taxon>
        <taxon>Pleurodeles</taxon>
    </lineage>
</organism>
<comment type="caution">
    <text evidence="1">The sequence shown here is derived from an EMBL/GenBank/DDBJ whole genome shotgun (WGS) entry which is preliminary data.</text>
</comment>
<evidence type="ECO:0000313" key="2">
    <source>
        <dbReference type="Proteomes" id="UP001066276"/>
    </source>
</evidence>
<accession>A0AAV7U4L6</accession>
<proteinExistence type="predicted"/>
<gene>
    <name evidence="1" type="ORF">NDU88_000747</name>
</gene>
<dbReference type="Proteomes" id="UP001066276">
    <property type="component" value="Chromosome 3_1"/>
</dbReference>
<sequence length="151" mass="16412">MRALQEHVESVREVCPRGAINHSAVTLQETSLSQSREDVTINCTRPGLGHTIARAPKQMGPHSQIEATFELVEARANEIGAACGGPSRAAPRGQREGLCTTDSRTLGGCEAVEHAELRPGACCRCRLKGGEATRLRGVYDFLESRDQRKRC</sequence>